<dbReference type="EMBL" id="SEOQ01000562">
    <property type="protein sequence ID" value="TFY60444.1"/>
    <property type="molecule type" value="Genomic_DNA"/>
</dbReference>
<keyword evidence="1" id="KW-0472">Membrane</keyword>
<feature type="transmembrane region" description="Helical" evidence="1">
    <location>
        <begin position="295"/>
        <end position="317"/>
    </location>
</feature>
<feature type="transmembrane region" description="Helical" evidence="1">
    <location>
        <begin position="222"/>
        <end position="243"/>
    </location>
</feature>
<dbReference type="Proteomes" id="UP000298327">
    <property type="component" value="Unassembled WGS sequence"/>
</dbReference>
<dbReference type="InterPro" id="IPR056119">
    <property type="entry name" value="DUF7702"/>
</dbReference>
<evidence type="ECO:0000259" key="2">
    <source>
        <dbReference type="Pfam" id="PF24800"/>
    </source>
</evidence>
<feature type="transmembrane region" description="Helical" evidence="1">
    <location>
        <begin position="108"/>
        <end position="129"/>
    </location>
</feature>
<gene>
    <name evidence="3" type="ORF">EVG20_g7414</name>
</gene>
<accession>A0A4Y9YD31</accession>
<feature type="transmembrane region" description="Helical" evidence="1">
    <location>
        <begin position="329"/>
        <end position="352"/>
    </location>
</feature>
<keyword evidence="1" id="KW-1133">Transmembrane helix</keyword>
<evidence type="ECO:0000256" key="1">
    <source>
        <dbReference type="SAM" id="Phobius"/>
    </source>
</evidence>
<name>A0A4Y9YD31_9AGAM</name>
<feature type="transmembrane region" description="Helical" evidence="1">
    <location>
        <begin position="263"/>
        <end position="283"/>
    </location>
</feature>
<reference evidence="3 4" key="1">
    <citation type="submission" date="2019-02" db="EMBL/GenBank/DDBJ databases">
        <title>Genome sequencing of the rare red list fungi Dentipellis fragilis.</title>
        <authorList>
            <person name="Buettner E."/>
            <person name="Kellner H."/>
        </authorList>
    </citation>
    <scope>NUCLEOTIDE SEQUENCE [LARGE SCALE GENOMIC DNA]</scope>
    <source>
        <strain evidence="3 4">DSM 105465</strain>
    </source>
</reference>
<dbReference type="Pfam" id="PF24800">
    <property type="entry name" value="DUF7702"/>
    <property type="match status" value="1"/>
</dbReference>
<sequence>MPNCEDITVASKVPSYRHQALPLNVVGCCLLRLLLVVKYKDAAVCGQYVFLTQAPPNRPASDTEFFSTPTRADSTSILFHSLLLAMSSSFENSTSLLTGGMPTKSQDIAPSVVFIALYTATSIFAAIRLMQYVGTPFFRTYIRIMVFELVRLATFIVRIIAAVNYSNALDGKGSFKDSYIIAEQIFLGIGFVIPTSTIVRLVEAHSNRDDAETSQKRILFRVMDLVLLAAVILGIVAGTSFSSALTNASDRHTVKIERRVNSVVSAVATMLVLILLVAYSLYISANPRLPRSTTTWIGITAIVLLVVPIYRIAVISHPPSNSQTTGNKIAFYVLQISFEWVVGLSLVAFNAISMCGLGARTDYSTSEGMSGAETYGLYAPKPQYQ</sequence>
<evidence type="ECO:0000313" key="3">
    <source>
        <dbReference type="EMBL" id="TFY60444.1"/>
    </source>
</evidence>
<comment type="caution">
    <text evidence="3">The sequence shown here is derived from an EMBL/GenBank/DDBJ whole genome shotgun (WGS) entry which is preliminary data.</text>
</comment>
<keyword evidence="4" id="KW-1185">Reference proteome</keyword>
<dbReference type="OrthoDB" id="2562239at2759"/>
<feature type="domain" description="DUF7702" evidence="2">
    <location>
        <begin position="111"/>
        <end position="345"/>
    </location>
</feature>
<keyword evidence="1" id="KW-0812">Transmembrane</keyword>
<protein>
    <recommendedName>
        <fullName evidence="2">DUF7702 domain-containing protein</fullName>
    </recommendedName>
</protein>
<evidence type="ECO:0000313" key="4">
    <source>
        <dbReference type="Proteomes" id="UP000298327"/>
    </source>
</evidence>
<feature type="transmembrane region" description="Helical" evidence="1">
    <location>
        <begin position="141"/>
        <end position="161"/>
    </location>
</feature>
<feature type="transmembrane region" description="Helical" evidence="1">
    <location>
        <begin position="181"/>
        <end position="202"/>
    </location>
</feature>
<organism evidence="3 4">
    <name type="scientific">Dentipellis fragilis</name>
    <dbReference type="NCBI Taxonomy" id="205917"/>
    <lineage>
        <taxon>Eukaryota</taxon>
        <taxon>Fungi</taxon>
        <taxon>Dikarya</taxon>
        <taxon>Basidiomycota</taxon>
        <taxon>Agaricomycotina</taxon>
        <taxon>Agaricomycetes</taxon>
        <taxon>Russulales</taxon>
        <taxon>Hericiaceae</taxon>
        <taxon>Dentipellis</taxon>
    </lineage>
</organism>
<proteinExistence type="predicted"/>
<dbReference type="AlphaFoldDB" id="A0A4Y9YD31"/>